<reference evidence="2 3" key="1">
    <citation type="journal article" date="2009" name="Stand. Genomic Sci.">
        <title>Complete genome sequence of Stackebrandtia nassauensis type strain (LLR-40K-21).</title>
        <authorList>
            <person name="Munk C."/>
            <person name="Lapidus A."/>
            <person name="Copeland A."/>
            <person name="Jando M."/>
            <person name="Mayilraj S."/>
            <person name="Glavina Del Rio T."/>
            <person name="Nolan M."/>
            <person name="Chen F."/>
            <person name="Lucas S."/>
            <person name="Tice H."/>
            <person name="Cheng J.F."/>
            <person name="Han C."/>
            <person name="Detter J.C."/>
            <person name="Bruce D."/>
            <person name="Goodwin L."/>
            <person name="Chain P."/>
            <person name="Pitluck S."/>
            <person name="Goker M."/>
            <person name="Ovchinikova G."/>
            <person name="Pati A."/>
            <person name="Ivanova N."/>
            <person name="Mavromatis K."/>
            <person name="Chen A."/>
            <person name="Palaniappan K."/>
            <person name="Land M."/>
            <person name="Hauser L."/>
            <person name="Chang Y.J."/>
            <person name="Jeffries C.D."/>
            <person name="Bristow J."/>
            <person name="Eisen J.A."/>
            <person name="Markowitz V."/>
            <person name="Hugenholtz P."/>
            <person name="Kyrpides N.C."/>
            <person name="Klenk H.P."/>
        </authorList>
    </citation>
    <scope>NUCLEOTIDE SEQUENCE [LARGE SCALE GENOMIC DNA]</scope>
    <source>
        <strain evidence="3">DSM 44728 / CIP 108903 / NRRL B-16338 / NBRC 102104 / LLR-40K-21</strain>
    </source>
</reference>
<dbReference type="EMBL" id="CP001778">
    <property type="protein sequence ID" value="ADD43947.1"/>
    <property type="molecule type" value="Genomic_DNA"/>
</dbReference>
<organism evidence="2 3">
    <name type="scientific">Stackebrandtia nassauensis (strain DSM 44728 / CIP 108903 / NRRL B-16338 / NBRC 102104 / LLR-40K-21)</name>
    <dbReference type="NCBI Taxonomy" id="446470"/>
    <lineage>
        <taxon>Bacteria</taxon>
        <taxon>Bacillati</taxon>
        <taxon>Actinomycetota</taxon>
        <taxon>Actinomycetes</taxon>
        <taxon>Glycomycetales</taxon>
        <taxon>Glycomycetaceae</taxon>
        <taxon>Stackebrandtia</taxon>
    </lineage>
</organism>
<dbReference type="RefSeq" id="WP_013019518.1">
    <property type="nucleotide sequence ID" value="NC_013947.1"/>
</dbReference>
<dbReference type="KEGG" id="sna:Snas_4300"/>
<dbReference type="Gene3D" id="3.40.50.720">
    <property type="entry name" value="NAD(P)-binding Rossmann-like Domain"/>
    <property type="match status" value="1"/>
</dbReference>
<dbReference type="Proteomes" id="UP000000844">
    <property type="component" value="Chromosome"/>
</dbReference>
<dbReference type="Pfam" id="PF13460">
    <property type="entry name" value="NAD_binding_10"/>
    <property type="match status" value="1"/>
</dbReference>
<evidence type="ECO:0000259" key="1">
    <source>
        <dbReference type="Pfam" id="PF13460"/>
    </source>
</evidence>
<dbReference type="InterPro" id="IPR051604">
    <property type="entry name" value="Ergot_Alk_Oxidoreductase"/>
</dbReference>
<proteinExistence type="predicted"/>
<dbReference type="SUPFAM" id="SSF51735">
    <property type="entry name" value="NAD(P)-binding Rossmann-fold domains"/>
    <property type="match status" value="1"/>
</dbReference>
<dbReference type="InterPro" id="IPR036291">
    <property type="entry name" value="NAD(P)-bd_dom_sf"/>
</dbReference>
<keyword evidence="3" id="KW-1185">Reference proteome</keyword>
<dbReference type="STRING" id="446470.Snas_4300"/>
<protein>
    <submittedName>
        <fullName evidence="2">NmrA family protein</fullName>
    </submittedName>
</protein>
<sequence>MTVLVTGARGNLARRVIDQLLEAGETVRAASRDPENTQLPPGVEPILVDFTKPETLPRALAGVDRVFLYSAHEGLDNFVAAAKEAGVSKVVLLSSAGAAMPDAMDNFIGRMHLLAEQGLENAGFTWVFVRPAMFATNTLFWADSVKKESLVRVPYPDSLVRPIHDWDIADVALLGLTSDKLDGHKVLIDGPEALTQRRQVELIGEALGREIAVEELPRAAAEQFLPAEVLDMLAEGSAPQFGPSSEAATGKPARDYAQWAIDHVNDFR</sequence>
<dbReference type="HOGENOM" id="CLU_007383_10_6_11"/>
<evidence type="ECO:0000313" key="3">
    <source>
        <dbReference type="Proteomes" id="UP000000844"/>
    </source>
</evidence>
<dbReference type="PANTHER" id="PTHR43162">
    <property type="match status" value="1"/>
</dbReference>
<evidence type="ECO:0000313" key="2">
    <source>
        <dbReference type="EMBL" id="ADD43947.1"/>
    </source>
</evidence>
<dbReference type="eggNOG" id="COG0702">
    <property type="taxonomic scope" value="Bacteria"/>
</dbReference>
<name>D3Q3N0_STANL</name>
<dbReference type="PANTHER" id="PTHR43162:SF1">
    <property type="entry name" value="PRESTALK A DIFFERENTIATION PROTEIN A"/>
    <property type="match status" value="1"/>
</dbReference>
<dbReference type="AlphaFoldDB" id="D3Q3N0"/>
<feature type="domain" description="NAD(P)-binding" evidence="1">
    <location>
        <begin position="7"/>
        <end position="137"/>
    </location>
</feature>
<dbReference type="InterPro" id="IPR016040">
    <property type="entry name" value="NAD(P)-bd_dom"/>
</dbReference>
<accession>D3Q3N0</accession>
<dbReference type="OrthoDB" id="3510772at2"/>
<gene>
    <name evidence="2" type="ordered locus">Snas_4300</name>
</gene>